<dbReference type="RefSeq" id="WP_344179794.1">
    <property type="nucleotide sequence ID" value="NZ_BAAANC010000003.1"/>
</dbReference>
<dbReference type="NCBIfam" id="NF041067">
    <property type="entry name" value="DpdJ"/>
    <property type="match status" value="1"/>
</dbReference>
<evidence type="ECO:0000256" key="1">
    <source>
        <dbReference type="ARBA" id="ARBA00022741"/>
    </source>
</evidence>
<accession>A0ABN2BXF1</accession>
<name>A0ABN2BXF1_9ACTN</name>
<keyword evidence="2" id="KW-0067">ATP-binding</keyword>
<feature type="domain" description="Helicase ATP-binding" evidence="3">
    <location>
        <begin position="155"/>
        <end position="407"/>
    </location>
</feature>
<dbReference type="Proteomes" id="UP001500363">
    <property type="component" value="Unassembled WGS sequence"/>
</dbReference>
<protein>
    <recommendedName>
        <fullName evidence="3">Helicase ATP-binding domain-containing protein</fullName>
    </recommendedName>
</protein>
<dbReference type="EMBL" id="BAAANC010000003">
    <property type="protein sequence ID" value="GAA1546983.1"/>
    <property type="molecule type" value="Genomic_DNA"/>
</dbReference>
<dbReference type="InterPro" id="IPR014001">
    <property type="entry name" value="Helicase_ATP-bd"/>
</dbReference>
<dbReference type="InterPro" id="IPR001650">
    <property type="entry name" value="Helicase_C-like"/>
</dbReference>
<dbReference type="InterPro" id="IPR011545">
    <property type="entry name" value="DEAD/DEAH_box_helicase_dom"/>
</dbReference>
<dbReference type="SMART" id="SM00487">
    <property type="entry name" value="DEXDc"/>
    <property type="match status" value="1"/>
</dbReference>
<sequence length="1458" mass="159749">MNDIQIALTALELREAELLSWGAVGAQWTRGEAVAVLAEHGDGEALFTDLEQRGLLVRTPTDGYRTRSAETMRLLATLRQAFRGDRILNGRPLVLDYRFLQRPLRRPRRAINRADFVAALGDATGVRGLATLAALAPPTLSAFQQRSTASILTALNSPNPRAGVVITAGTGSGKTLAFYLPLFAWLTDNVQPQSGKTTALALYPRNELLKDQLQTLVGLSLDLAARVPGSTPLSIASWFGPTPRASFYIADHWSLQGAGYLCPYLRCPTCSGDLIWPKAAVNAKKERLECVDPSCATAIPGSVLRLTRDSAQKKPADIMLSTTESLNRQLSVPMNLRAFGISMQSLKAVLLDEIHTYEGTTGAQNAILLRRLRKALGKHVVWAGLSATLTDAGDFFGRLVDLNPGDVTVIEPSFSELEESGAEYLVALRHDPHSSTGPLSASIQAAMSLSRSLDVLHGNPFNPPIDSEGLVGTRLFTFTDKLDSTNRLYWDLLDAEGWSWPGRPNPTHNPHTLAHLRSPSQDQLAIGQRQPPDERDQDGQLWWLAELLGHDIDGDVQKKLDRTSSQDSGVATDADIVIATASLEVGFDDDRVGAVLQHKAPHDVAQFLQRKGRAGRNAATRPWTVVVLSNFGRDRDAWDAYDTLFSPTVPARSLPIENLYVLRIQAVYSLLDWLAQELDLRYESSWTLASGPAELLHPNNATKVPETRALQAAMTDLLSRLLRDGTERGLLRRHLRRSLALGDGPHADRILEQIFWEAPRPLLTSVIPTLRRRLVDQWVGERPAPDDSGLKHRTPLRDFVPGNLFDELTVPDVAFSVPWVGNEIRSEQLPALRAIREFLPGNVSRHFGVWATHKRHWVPLPEDRDADGARWVDVATYSGIPVDDVQADGQTVAVYAPLAVTLSAVDSNISDSSSMRANWKFTVMPLGAGVSLNLPSSVTTLISHLSSHLHVQGGGVRLMRYTTEATGVLRINGAPRVERIRFGKRDGADFVPAALGVEIHCDALIGHVLVPGFTGAPSADERAAWMEHQIMTGDAFPADMISFDRSAIAEVLRTVAVTWAGVRQDPPDQVAFARELITTSELLGVTRENVDSAAADWLQDASVQRLLLDLLVAARAAERSESWLAWLRRRYTLSAANLLLTSLTSWGSGVDADELTVDLHPDDESRFVISEQSPGGTGQIEALSRAVAENPDNLGMTLRDAIRPSELEMMDTELRSLLAAADNDVAGAIQVLTSAWRDGHQAVRAATRQLETALRGVGVELGHAARTALATRLVGPGAHAGLIDEISVWMSLRDRSLADSGFAIDPRTLAVLLADRTEADPYLRLQHPTRVERARAISNLLWPWGESTRSVASYNPYAPFLATAVDGVRDHWSPPVTVLDVTTWNDEARRTVHVELARSREAIVRVRKTERGQLREVILDLNTVPVEVGPLMFHPRVTAVSEVGEHVEARILLPEAWL</sequence>
<dbReference type="PANTHER" id="PTHR47962:SF5">
    <property type="entry name" value="ATP-DEPENDENT HELICASE LHR-RELATED"/>
    <property type="match status" value="1"/>
</dbReference>
<comment type="caution">
    <text evidence="4">The sequence shown here is derived from an EMBL/GenBank/DDBJ whole genome shotgun (WGS) entry which is preliminary data.</text>
</comment>
<organism evidence="4 5">
    <name type="scientific">Kribbella lupini</name>
    <dbReference type="NCBI Taxonomy" id="291602"/>
    <lineage>
        <taxon>Bacteria</taxon>
        <taxon>Bacillati</taxon>
        <taxon>Actinomycetota</taxon>
        <taxon>Actinomycetes</taxon>
        <taxon>Propionibacteriales</taxon>
        <taxon>Kribbellaceae</taxon>
        <taxon>Kribbella</taxon>
    </lineage>
</organism>
<dbReference type="Pfam" id="PF00271">
    <property type="entry name" value="Helicase_C"/>
    <property type="match status" value="1"/>
</dbReference>
<gene>
    <name evidence="4" type="ORF">GCM10009741_58200</name>
</gene>
<evidence type="ECO:0000313" key="5">
    <source>
        <dbReference type="Proteomes" id="UP001500363"/>
    </source>
</evidence>
<dbReference type="Gene3D" id="3.40.50.300">
    <property type="entry name" value="P-loop containing nucleotide triphosphate hydrolases"/>
    <property type="match status" value="2"/>
</dbReference>
<keyword evidence="5" id="KW-1185">Reference proteome</keyword>
<dbReference type="Pfam" id="PF00270">
    <property type="entry name" value="DEAD"/>
    <property type="match status" value="1"/>
</dbReference>
<dbReference type="PANTHER" id="PTHR47962">
    <property type="entry name" value="ATP-DEPENDENT HELICASE LHR-RELATED-RELATED"/>
    <property type="match status" value="1"/>
</dbReference>
<dbReference type="SUPFAM" id="SSF52540">
    <property type="entry name" value="P-loop containing nucleoside triphosphate hydrolases"/>
    <property type="match status" value="1"/>
</dbReference>
<evidence type="ECO:0000256" key="2">
    <source>
        <dbReference type="ARBA" id="ARBA00022840"/>
    </source>
</evidence>
<reference evidence="4 5" key="1">
    <citation type="journal article" date="2019" name="Int. J. Syst. Evol. Microbiol.">
        <title>The Global Catalogue of Microorganisms (GCM) 10K type strain sequencing project: providing services to taxonomists for standard genome sequencing and annotation.</title>
        <authorList>
            <consortium name="The Broad Institute Genomics Platform"/>
            <consortium name="The Broad Institute Genome Sequencing Center for Infectious Disease"/>
            <person name="Wu L."/>
            <person name="Ma J."/>
        </authorList>
    </citation>
    <scope>NUCLEOTIDE SEQUENCE [LARGE SCALE GENOMIC DNA]</scope>
    <source>
        <strain evidence="4 5">JCM 14303</strain>
    </source>
</reference>
<proteinExistence type="predicted"/>
<evidence type="ECO:0000259" key="3">
    <source>
        <dbReference type="PROSITE" id="PS51192"/>
    </source>
</evidence>
<keyword evidence="1" id="KW-0547">Nucleotide-binding</keyword>
<dbReference type="InterPro" id="IPR027417">
    <property type="entry name" value="P-loop_NTPase"/>
</dbReference>
<dbReference type="PROSITE" id="PS51192">
    <property type="entry name" value="HELICASE_ATP_BIND_1"/>
    <property type="match status" value="1"/>
</dbReference>
<evidence type="ECO:0000313" key="4">
    <source>
        <dbReference type="EMBL" id="GAA1546983.1"/>
    </source>
</evidence>
<dbReference type="InterPro" id="IPR052511">
    <property type="entry name" value="ATP-dep_Helicase"/>
</dbReference>